<dbReference type="AlphaFoldDB" id="A0A6A6R562"/>
<protein>
    <submittedName>
        <fullName evidence="2">Uncharacterized protein</fullName>
    </submittedName>
</protein>
<accession>A0A6A6R562</accession>
<gene>
    <name evidence="2" type="ORF">BU16DRAFT_536026</name>
</gene>
<feature type="signal peptide" evidence="1">
    <location>
        <begin position="1"/>
        <end position="17"/>
    </location>
</feature>
<proteinExistence type="predicted"/>
<keyword evidence="1" id="KW-0732">Signal</keyword>
<keyword evidence="3" id="KW-1185">Reference proteome</keyword>
<sequence length="176" mass="17962">MLLSALFLCLTVPIVAASRVRQAKHHGLVQRQGLTINDVCGLSPVDCGGGWCCYSGQNCIKTGGDPLCEDLLLTDVGGGPMTVYAIQWSSLVNGLSALTSLGVTLSTFPTTLTAATALPSYSNSDTSVVIPTWTGYPATTSTTSTSKGPAATVMPDKKILGWVPAAVALGVAAGAM</sequence>
<evidence type="ECO:0000313" key="3">
    <source>
        <dbReference type="Proteomes" id="UP000799750"/>
    </source>
</evidence>
<name>A0A6A6R562_9PEZI</name>
<dbReference type="Proteomes" id="UP000799750">
    <property type="component" value="Unassembled WGS sequence"/>
</dbReference>
<dbReference type="OrthoDB" id="3796575at2759"/>
<reference evidence="2" key="1">
    <citation type="journal article" date="2020" name="Stud. Mycol.">
        <title>101 Dothideomycetes genomes: a test case for predicting lifestyles and emergence of pathogens.</title>
        <authorList>
            <person name="Haridas S."/>
            <person name="Albert R."/>
            <person name="Binder M."/>
            <person name="Bloem J."/>
            <person name="Labutti K."/>
            <person name="Salamov A."/>
            <person name="Andreopoulos B."/>
            <person name="Baker S."/>
            <person name="Barry K."/>
            <person name="Bills G."/>
            <person name="Bluhm B."/>
            <person name="Cannon C."/>
            <person name="Castanera R."/>
            <person name="Culley D."/>
            <person name="Daum C."/>
            <person name="Ezra D."/>
            <person name="Gonzalez J."/>
            <person name="Henrissat B."/>
            <person name="Kuo A."/>
            <person name="Liang C."/>
            <person name="Lipzen A."/>
            <person name="Lutzoni F."/>
            <person name="Magnuson J."/>
            <person name="Mondo S."/>
            <person name="Nolan M."/>
            <person name="Ohm R."/>
            <person name="Pangilinan J."/>
            <person name="Park H.-J."/>
            <person name="Ramirez L."/>
            <person name="Alfaro M."/>
            <person name="Sun H."/>
            <person name="Tritt A."/>
            <person name="Yoshinaga Y."/>
            <person name="Zwiers L.-H."/>
            <person name="Turgeon B."/>
            <person name="Goodwin S."/>
            <person name="Spatafora J."/>
            <person name="Crous P."/>
            <person name="Grigoriev I."/>
        </authorList>
    </citation>
    <scope>NUCLEOTIDE SEQUENCE</scope>
    <source>
        <strain evidence="2">CBS 269.34</strain>
    </source>
</reference>
<evidence type="ECO:0000256" key="1">
    <source>
        <dbReference type="SAM" id="SignalP"/>
    </source>
</evidence>
<evidence type="ECO:0000313" key="2">
    <source>
        <dbReference type="EMBL" id="KAF2499711.1"/>
    </source>
</evidence>
<organism evidence="2 3">
    <name type="scientific">Lophium mytilinum</name>
    <dbReference type="NCBI Taxonomy" id="390894"/>
    <lineage>
        <taxon>Eukaryota</taxon>
        <taxon>Fungi</taxon>
        <taxon>Dikarya</taxon>
        <taxon>Ascomycota</taxon>
        <taxon>Pezizomycotina</taxon>
        <taxon>Dothideomycetes</taxon>
        <taxon>Pleosporomycetidae</taxon>
        <taxon>Mytilinidiales</taxon>
        <taxon>Mytilinidiaceae</taxon>
        <taxon>Lophium</taxon>
    </lineage>
</organism>
<feature type="chain" id="PRO_5025526901" evidence="1">
    <location>
        <begin position="18"/>
        <end position="176"/>
    </location>
</feature>
<dbReference type="EMBL" id="MU004184">
    <property type="protein sequence ID" value="KAF2499711.1"/>
    <property type="molecule type" value="Genomic_DNA"/>
</dbReference>